<dbReference type="PROSITE" id="PS50893">
    <property type="entry name" value="ABC_TRANSPORTER_2"/>
    <property type="match status" value="1"/>
</dbReference>
<comment type="caution">
    <text evidence="9">The sequence shown here is derived from an EMBL/GenBank/DDBJ whole genome shotgun (WGS) entry which is preliminary data.</text>
</comment>
<dbReference type="Proteomes" id="UP000053797">
    <property type="component" value="Unassembled WGS sequence"/>
</dbReference>
<gene>
    <name evidence="9" type="ORF">AS033_06270</name>
</gene>
<name>A0A0V8GLI4_9BACL</name>
<evidence type="ECO:0000256" key="6">
    <source>
        <dbReference type="ARBA" id="ARBA00022840"/>
    </source>
</evidence>
<dbReference type="PANTHER" id="PTHR43297">
    <property type="entry name" value="OLIGOPEPTIDE TRANSPORT ATP-BINDING PROTEIN APPD"/>
    <property type="match status" value="1"/>
</dbReference>
<dbReference type="RefSeq" id="WP_058265000.1">
    <property type="nucleotide sequence ID" value="NZ_FMYN01000001.1"/>
</dbReference>
<dbReference type="InterPro" id="IPR027417">
    <property type="entry name" value="P-loop_NTPase"/>
</dbReference>
<feature type="domain" description="ABC transporter" evidence="8">
    <location>
        <begin position="2"/>
        <end position="230"/>
    </location>
</feature>
<dbReference type="AlphaFoldDB" id="A0A0V8GLI4"/>
<comment type="similarity">
    <text evidence="2">Belongs to the ABC transporter superfamily.</text>
</comment>
<keyword evidence="5" id="KW-0547">Nucleotide-binding</keyword>
<dbReference type="Pfam" id="PF00005">
    <property type="entry name" value="ABC_tran"/>
    <property type="match status" value="1"/>
</dbReference>
<dbReference type="OrthoDB" id="9802264at2"/>
<evidence type="ECO:0000256" key="2">
    <source>
        <dbReference type="ARBA" id="ARBA00005417"/>
    </source>
</evidence>
<dbReference type="GO" id="GO:0005524">
    <property type="term" value="F:ATP binding"/>
    <property type="evidence" value="ECO:0007669"/>
    <property type="project" value="UniProtKB-KW"/>
</dbReference>
<dbReference type="InterPro" id="IPR050388">
    <property type="entry name" value="ABC_Ni/Peptide_Import"/>
</dbReference>
<evidence type="ECO:0000256" key="7">
    <source>
        <dbReference type="ARBA" id="ARBA00023136"/>
    </source>
</evidence>
<comment type="subcellular location">
    <subcellularLocation>
        <location evidence="1">Cell membrane</location>
        <topology evidence="1">Peripheral membrane protein</topology>
    </subcellularLocation>
</comment>
<reference evidence="9 10" key="1">
    <citation type="journal article" date="2015" name="Int. J. Syst. Evol. Microbiol.">
        <title>Exiguobacterium enclense sp. nov., isolated from sediment.</title>
        <authorList>
            <person name="Dastager S.G."/>
            <person name="Mawlankar R."/>
            <person name="Sonalkar V.V."/>
            <person name="Thorat M.N."/>
            <person name="Mual P."/>
            <person name="Verma A."/>
            <person name="Krishnamurthi S."/>
            <person name="Tang S.K."/>
            <person name="Li W.J."/>
        </authorList>
    </citation>
    <scope>NUCLEOTIDE SEQUENCE [LARGE SCALE GENOMIC DNA]</scope>
    <source>
        <strain evidence="9 10">NIO-1109</strain>
    </source>
</reference>
<dbReference type="Gene3D" id="3.40.50.300">
    <property type="entry name" value="P-loop containing nucleotide triphosphate hydrolases"/>
    <property type="match status" value="1"/>
</dbReference>
<dbReference type="InterPro" id="IPR003593">
    <property type="entry name" value="AAA+_ATPase"/>
</dbReference>
<dbReference type="EMBL" id="LNQL01000001">
    <property type="protein sequence ID" value="KSU50982.1"/>
    <property type="molecule type" value="Genomic_DNA"/>
</dbReference>
<organism evidence="9 10">
    <name type="scientific">Exiguobacterium indicum</name>
    <dbReference type="NCBI Taxonomy" id="296995"/>
    <lineage>
        <taxon>Bacteria</taxon>
        <taxon>Bacillati</taxon>
        <taxon>Bacillota</taxon>
        <taxon>Bacilli</taxon>
        <taxon>Bacillales</taxon>
        <taxon>Bacillales Family XII. Incertae Sedis</taxon>
        <taxon>Exiguobacterium</taxon>
    </lineage>
</organism>
<keyword evidence="4" id="KW-1003">Cell membrane</keyword>
<evidence type="ECO:0000256" key="3">
    <source>
        <dbReference type="ARBA" id="ARBA00022448"/>
    </source>
</evidence>
<evidence type="ECO:0000313" key="10">
    <source>
        <dbReference type="Proteomes" id="UP000053797"/>
    </source>
</evidence>
<dbReference type="PANTHER" id="PTHR43297:SF11">
    <property type="entry name" value="ATPASE COMPONENT OF ABC-TYPE TRANSPORT SYSTEM"/>
    <property type="match status" value="1"/>
</dbReference>
<dbReference type="SMART" id="SM00382">
    <property type="entry name" value="AAA"/>
    <property type="match status" value="1"/>
</dbReference>
<evidence type="ECO:0000256" key="1">
    <source>
        <dbReference type="ARBA" id="ARBA00004202"/>
    </source>
</evidence>
<accession>A0A0V8GLI4</accession>
<evidence type="ECO:0000259" key="8">
    <source>
        <dbReference type="PROSITE" id="PS50893"/>
    </source>
</evidence>
<evidence type="ECO:0000313" key="9">
    <source>
        <dbReference type="EMBL" id="KSU50982.1"/>
    </source>
</evidence>
<keyword evidence="3" id="KW-0813">Transport</keyword>
<evidence type="ECO:0000256" key="4">
    <source>
        <dbReference type="ARBA" id="ARBA00022475"/>
    </source>
</evidence>
<dbReference type="SUPFAM" id="SSF52540">
    <property type="entry name" value="P-loop containing nucleoside triphosphate hydrolases"/>
    <property type="match status" value="1"/>
</dbReference>
<dbReference type="InterPro" id="IPR003439">
    <property type="entry name" value="ABC_transporter-like_ATP-bd"/>
</dbReference>
<evidence type="ECO:0000256" key="5">
    <source>
        <dbReference type="ARBA" id="ARBA00022741"/>
    </source>
</evidence>
<dbReference type="GO" id="GO:0005886">
    <property type="term" value="C:plasma membrane"/>
    <property type="evidence" value="ECO:0007669"/>
    <property type="project" value="UniProtKB-SubCell"/>
</dbReference>
<protein>
    <recommendedName>
        <fullName evidence="8">ABC transporter domain-containing protein</fullName>
    </recommendedName>
</protein>
<dbReference type="GO" id="GO:0016887">
    <property type="term" value="F:ATP hydrolysis activity"/>
    <property type="evidence" value="ECO:0007669"/>
    <property type="project" value="InterPro"/>
</dbReference>
<keyword evidence="7" id="KW-0472">Membrane</keyword>
<keyword evidence="6" id="KW-0067">ATP-binding</keyword>
<proteinExistence type="inferred from homology"/>
<sequence>MIQIRNLHVRAKHVLLHDMNLSLPAHRFICLVGASGSGKTLLLKRLLDRLPDGMSSSGEVISDEPLRRGLDIGYIPQQYTDAFLPFLTMRQMLRDTYRAHGRKIDHPYIDDVLRTLELDPTWLDRYPGELSGGQLQRFAILFAVTLKPRLILADELTTALDPVLTRRLLDWLTEYQHQYGATILFVTHELGPALHYGEQLVLMQDGRIVETGTPQMIEQSRHPFTNSLMQAHRTSLEERKSSCTQSYP</sequence>